<name>X1QIZ9_9ZZZZ</name>
<organism evidence="1">
    <name type="scientific">marine sediment metagenome</name>
    <dbReference type="NCBI Taxonomy" id="412755"/>
    <lineage>
        <taxon>unclassified sequences</taxon>
        <taxon>metagenomes</taxon>
        <taxon>ecological metagenomes</taxon>
    </lineage>
</organism>
<dbReference type="EMBL" id="BARW01004941">
    <property type="protein sequence ID" value="GAI68228.1"/>
    <property type="molecule type" value="Genomic_DNA"/>
</dbReference>
<gene>
    <name evidence="1" type="ORF">S12H4_11148</name>
</gene>
<comment type="caution">
    <text evidence="1">The sequence shown here is derived from an EMBL/GenBank/DDBJ whole genome shotgun (WGS) entry which is preliminary data.</text>
</comment>
<dbReference type="AlphaFoldDB" id="X1QIZ9"/>
<accession>X1QIZ9</accession>
<proteinExistence type="predicted"/>
<dbReference type="Gene3D" id="3.30.360.10">
    <property type="entry name" value="Dihydrodipicolinate Reductase, domain 2"/>
    <property type="match status" value="1"/>
</dbReference>
<dbReference type="SUPFAM" id="SSF55347">
    <property type="entry name" value="Glyceraldehyde-3-phosphate dehydrogenase-like, C-terminal domain"/>
    <property type="match status" value="1"/>
</dbReference>
<reference evidence="1" key="1">
    <citation type="journal article" date="2014" name="Front. Microbiol.">
        <title>High frequency of phylogenetically diverse reductive dehalogenase-homologous genes in deep subseafloor sedimentary metagenomes.</title>
        <authorList>
            <person name="Kawai M."/>
            <person name="Futagami T."/>
            <person name="Toyoda A."/>
            <person name="Takaki Y."/>
            <person name="Nishi S."/>
            <person name="Hori S."/>
            <person name="Arai W."/>
            <person name="Tsubouchi T."/>
            <person name="Morono Y."/>
            <person name="Uchiyama I."/>
            <person name="Ito T."/>
            <person name="Fujiyama A."/>
            <person name="Inagaki F."/>
            <person name="Takami H."/>
        </authorList>
    </citation>
    <scope>NUCLEOTIDE SEQUENCE</scope>
    <source>
        <strain evidence="1">Expedition CK06-06</strain>
    </source>
</reference>
<protein>
    <recommendedName>
        <fullName evidence="2">Gfo/Idh/MocA-like oxidoreductase bacterial type C-terminal domain-containing protein</fullName>
    </recommendedName>
</protein>
<feature type="non-terminal residue" evidence="1">
    <location>
        <position position="70"/>
    </location>
</feature>
<evidence type="ECO:0000313" key="1">
    <source>
        <dbReference type="EMBL" id="GAI68228.1"/>
    </source>
</evidence>
<evidence type="ECO:0008006" key="2">
    <source>
        <dbReference type="Google" id="ProtNLM"/>
    </source>
</evidence>
<sequence length="70" mass="7794">MDYSGGQVTDWGGHHIDIAHWGMGCDETGPVKIFGRGIFPKDGLWNTAVDYDFECTYDNGLTLPKGEFRP</sequence>